<name>M7YUU0_TRIUA</name>
<organism evidence="1">
    <name type="scientific">Triticum urartu</name>
    <name type="common">Red wild einkorn</name>
    <name type="synonym">Crithodium urartu</name>
    <dbReference type="NCBI Taxonomy" id="4572"/>
    <lineage>
        <taxon>Eukaryota</taxon>
        <taxon>Viridiplantae</taxon>
        <taxon>Streptophyta</taxon>
        <taxon>Embryophyta</taxon>
        <taxon>Tracheophyta</taxon>
        <taxon>Spermatophyta</taxon>
        <taxon>Magnoliopsida</taxon>
        <taxon>Liliopsida</taxon>
        <taxon>Poales</taxon>
        <taxon>Poaceae</taxon>
        <taxon>BOP clade</taxon>
        <taxon>Pooideae</taxon>
        <taxon>Triticodae</taxon>
        <taxon>Triticeae</taxon>
        <taxon>Triticinae</taxon>
        <taxon>Triticum</taxon>
    </lineage>
</organism>
<proteinExistence type="predicted"/>
<gene>
    <name evidence="1" type="ORF">TRIUR3_00733</name>
</gene>
<protein>
    <submittedName>
        <fullName evidence="1">Uncharacterized protein</fullName>
    </submittedName>
</protein>
<dbReference type="EMBL" id="KD226906">
    <property type="protein sequence ID" value="EMS50881.1"/>
    <property type="molecule type" value="Genomic_DNA"/>
</dbReference>
<evidence type="ECO:0000313" key="1">
    <source>
        <dbReference type="EMBL" id="EMS50881.1"/>
    </source>
</evidence>
<dbReference type="OMA" id="MAQSHDL"/>
<sequence length="173" mass="17780">MAQSHDLVLAFASLLHRLVTVLPLRRGGLASPTTPSSASSSPLKVTVLFRWFSGGGGVPVWLCLPVVVCPPELLLPLFSDDAVVGLLILVRSNACSGDVVVVVESSGGGADLQGCCGGLVLVLSTGAPAAGVHVAELLLGTSTTTWSPCLLRLGPLLQHRVPTGVPQKVMMNL</sequence>
<accession>M7YUU0</accession>
<reference evidence="1" key="1">
    <citation type="journal article" date="2013" name="Nature">
        <title>Draft genome of the wheat A-genome progenitor Triticum urartu.</title>
        <authorList>
            <person name="Ling H.Q."/>
            <person name="Zhao S."/>
            <person name="Liu D."/>
            <person name="Wang J."/>
            <person name="Sun H."/>
            <person name="Zhang C."/>
            <person name="Fan H."/>
            <person name="Li D."/>
            <person name="Dong L."/>
            <person name="Tao Y."/>
            <person name="Gao C."/>
            <person name="Wu H."/>
            <person name="Li Y."/>
            <person name="Cui Y."/>
            <person name="Guo X."/>
            <person name="Zheng S."/>
            <person name="Wang B."/>
            <person name="Yu K."/>
            <person name="Liang Q."/>
            <person name="Yang W."/>
            <person name="Lou X."/>
            <person name="Chen J."/>
            <person name="Feng M."/>
            <person name="Jian J."/>
            <person name="Zhang X."/>
            <person name="Luo G."/>
            <person name="Jiang Y."/>
            <person name="Liu J."/>
            <person name="Wang Z."/>
            <person name="Sha Y."/>
            <person name="Zhang B."/>
            <person name="Wu H."/>
            <person name="Tang D."/>
            <person name="Shen Q."/>
            <person name="Xue P."/>
            <person name="Zou S."/>
            <person name="Wang X."/>
            <person name="Liu X."/>
            <person name="Wang F."/>
            <person name="Yang Y."/>
            <person name="An X."/>
            <person name="Dong Z."/>
            <person name="Zhang K."/>
            <person name="Zhang X."/>
            <person name="Luo M.C."/>
            <person name="Dvorak J."/>
            <person name="Tong Y."/>
            <person name="Wang J."/>
            <person name="Yang H."/>
            <person name="Li Z."/>
            <person name="Wang D."/>
            <person name="Zhang A."/>
            <person name="Wang J."/>
        </authorList>
    </citation>
    <scope>NUCLEOTIDE SEQUENCE</scope>
</reference>
<dbReference type="AlphaFoldDB" id="M7YUU0"/>